<name>Q1IYM4_DEIGD</name>
<proteinExistence type="predicted"/>
<dbReference type="EMBL" id="CP000359">
    <property type="protein sequence ID" value="ABF45660.1"/>
    <property type="molecule type" value="Genomic_DNA"/>
</dbReference>
<dbReference type="HOGENOM" id="CLU_2583904_0_0_0"/>
<dbReference type="KEGG" id="dge:Dgeo_1365"/>
<organism evidence="1 2">
    <name type="scientific">Deinococcus geothermalis (strain DSM 11300 / CIP 105573 / AG-3a)</name>
    <dbReference type="NCBI Taxonomy" id="319795"/>
    <lineage>
        <taxon>Bacteria</taxon>
        <taxon>Thermotogati</taxon>
        <taxon>Deinococcota</taxon>
        <taxon>Deinococci</taxon>
        <taxon>Deinococcales</taxon>
        <taxon>Deinococcaceae</taxon>
        <taxon>Deinococcus</taxon>
    </lineage>
</organism>
<dbReference type="RefSeq" id="WP_011530497.1">
    <property type="nucleotide sequence ID" value="NC_008025.1"/>
</dbReference>
<dbReference type="AlphaFoldDB" id="Q1IYM4"/>
<protein>
    <submittedName>
        <fullName evidence="1">Uncharacterized protein</fullName>
    </submittedName>
</protein>
<dbReference type="STRING" id="319795.Dgeo_1365"/>
<gene>
    <name evidence="1" type="ordered locus">Dgeo_1365</name>
</gene>
<reference evidence="1" key="1">
    <citation type="submission" date="2006-04" db="EMBL/GenBank/DDBJ databases">
        <title>Complete sequence of chromosome of Deinococcus geothermalis DSM 11300.</title>
        <authorList>
            <consortium name="US DOE Joint Genome Institute"/>
            <person name="Copeland A."/>
            <person name="Lucas S."/>
            <person name="Lapidus A."/>
            <person name="Barry K."/>
            <person name="Detter J.C."/>
            <person name="Glavina del Rio T."/>
            <person name="Hammon N."/>
            <person name="Israni S."/>
            <person name="Dalin E."/>
            <person name="Tice H."/>
            <person name="Pitluck S."/>
            <person name="Brettin T."/>
            <person name="Bruce D."/>
            <person name="Han C."/>
            <person name="Tapia R."/>
            <person name="Saunders E."/>
            <person name="Gilna P."/>
            <person name="Schmutz J."/>
            <person name="Larimer F."/>
            <person name="Land M."/>
            <person name="Hauser L."/>
            <person name="Kyrpides N."/>
            <person name="Kim E."/>
            <person name="Daly M.J."/>
            <person name="Fredrickson J.K."/>
            <person name="Makarova K.S."/>
            <person name="Gaidamakova E.K."/>
            <person name="Zhai M."/>
            <person name="Richardson P."/>
        </authorList>
    </citation>
    <scope>NUCLEOTIDE SEQUENCE</scope>
    <source>
        <strain evidence="1">DSM 11300</strain>
    </source>
</reference>
<evidence type="ECO:0000313" key="1">
    <source>
        <dbReference type="EMBL" id="ABF45660.1"/>
    </source>
</evidence>
<keyword evidence="2" id="KW-1185">Reference proteome</keyword>
<accession>Q1IYM4</accession>
<sequence length="80" mass="8865">MINDPSVPYPSVLLSPVCPDVAVSPLLLRDLLLHLRATAHVYTLAGDVLMADHVSSLAAELEKAVWAEQDKQYLDVEQRR</sequence>
<evidence type="ECO:0000313" key="2">
    <source>
        <dbReference type="Proteomes" id="UP000002431"/>
    </source>
</evidence>
<dbReference type="Proteomes" id="UP000002431">
    <property type="component" value="Chromosome"/>
</dbReference>